<dbReference type="EMBL" id="JBEHCU010009560">
    <property type="protein sequence ID" value="KAL1379682.1"/>
    <property type="molecule type" value="Genomic_DNA"/>
</dbReference>
<reference evidence="5 6" key="1">
    <citation type="submission" date="2024-05" db="EMBL/GenBank/DDBJ databases">
        <title>Culex pipiens pipiens assembly and annotation.</title>
        <authorList>
            <person name="Alout H."/>
            <person name="Durand T."/>
        </authorList>
    </citation>
    <scope>NUCLEOTIDE SEQUENCE [LARGE SCALE GENOMIC DNA]</scope>
    <source>
        <strain evidence="5">HA-2024</strain>
        <tissue evidence="5">Whole body</tissue>
    </source>
</reference>
<protein>
    <recommendedName>
        <fullName evidence="7">Reverse transcriptase</fullName>
    </recommendedName>
</protein>
<feature type="region of interest" description="Disordered" evidence="2">
    <location>
        <begin position="1"/>
        <end position="27"/>
    </location>
</feature>
<evidence type="ECO:0000313" key="6">
    <source>
        <dbReference type="Proteomes" id="UP001562425"/>
    </source>
</evidence>
<feature type="compositionally biased region" description="Polar residues" evidence="2">
    <location>
        <begin position="595"/>
        <end position="611"/>
    </location>
</feature>
<dbReference type="InterPro" id="IPR012337">
    <property type="entry name" value="RNaseH-like_sf"/>
</dbReference>
<dbReference type="InterPro" id="IPR002156">
    <property type="entry name" value="RNaseH_domain"/>
</dbReference>
<dbReference type="InterPro" id="IPR036397">
    <property type="entry name" value="RNaseH_sf"/>
</dbReference>
<evidence type="ECO:0000259" key="3">
    <source>
        <dbReference type="PROSITE" id="PS50878"/>
    </source>
</evidence>
<keyword evidence="1" id="KW-0175">Coiled coil</keyword>
<evidence type="ECO:0008006" key="7">
    <source>
        <dbReference type="Google" id="ProtNLM"/>
    </source>
</evidence>
<feature type="region of interest" description="Disordered" evidence="2">
    <location>
        <begin position="148"/>
        <end position="186"/>
    </location>
</feature>
<dbReference type="InterPro" id="IPR043502">
    <property type="entry name" value="DNA/RNA_pol_sf"/>
</dbReference>
<dbReference type="CDD" id="cd09276">
    <property type="entry name" value="Rnase_HI_RT_non_LTR"/>
    <property type="match status" value="1"/>
</dbReference>
<accession>A0ABD1CUF0</accession>
<name>A0ABD1CUF0_CULPP</name>
<dbReference type="InterPro" id="IPR036691">
    <property type="entry name" value="Endo/exonu/phosph_ase_sf"/>
</dbReference>
<dbReference type="SUPFAM" id="SSF56672">
    <property type="entry name" value="DNA/RNA polymerases"/>
    <property type="match status" value="1"/>
</dbReference>
<dbReference type="CDD" id="cd01650">
    <property type="entry name" value="RT_nLTR_like"/>
    <property type="match status" value="1"/>
</dbReference>
<feature type="domain" description="RNase H type-1" evidence="4">
    <location>
        <begin position="1492"/>
        <end position="1621"/>
    </location>
</feature>
<gene>
    <name evidence="5" type="ORF">pipiens_014725</name>
</gene>
<feature type="coiled-coil region" evidence="1">
    <location>
        <begin position="848"/>
        <end position="901"/>
    </location>
</feature>
<dbReference type="GO" id="GO:0071897">
    <property type="term" value="P:DNA biosynthetic process"/>
    <property type="evidence" value="ECO:0007669"/>
    <property type="project" value="UniProtKB-ARBA"/>
</dbReference>
<evidence type="ECO:0000256" key="1">
    <source>
        <dbReference type="SAM" id="Coils"/>
    </source>
</evidence>
<feature type="region of interest" description="Disordered" evidence="2">
    <location>
        <begin position="464"/>
        <end position="520"/>
    </location>
</feature>
<feature type="domain" description="Reverse transcriptase" evidence="3">
    <location>
        <begin position="1016"/>
        <end position="1284"/>
    </location>
</feature>
<feature type="region of interest" description="Disordered" evidence="2">
    <location>
        <begin position="595"/>
        <end position="615"/>
    </location>
</feature>
<dbReference type="SUPFAM" id="SSF56219">
    <property type="entry name" value="DNase I-like"/>
    <property type="match status" value="1"/>
</dbReference>
<evidence type="ECO:0000256" key="2">
    <source>
        <dbReference type="SAM" id="MobiDB-lite"/>
    </source>
</evidence>
<comment type="caution">
    <text evidence="5">The sequence shown here is derived from an EMBL/GenBank/DDBJ whole genome shotgun (WGS) entry which is preliminary data.</text>
</comment>
<evidence type="ECO:0000313" key="5">
    <source>
        <dbReference type="EMBL" id="KAL1379682.1"/>
    </source>
</evidence>
<dbReference type="GO" id="GO:0042575">
    <property type="term" value="C:DNA polymerase complex"/>
    <property type="evidence" value="ECO:0007669"/>
    <property type="project" value="UniProtKB-ARBA"/>
</dbReference>
<dbReference type="Pfam" id="PF00078">
    <property type="entry name" value="RVT_1"/>
    <property type="match status" value="1"/>
</dbReference>
<dbReference type="PROSITE" id="PS50878">
    <property type="entry name" value="RT_POL"/>
    <property type="match status" value="1"/>
</dbReference>
<dbReference type="SUPFAM" id="SSF53098">
    <property type="entry name" value="Ribonuclease H-like"/>
    <property type="match status" value="1"/>
</dbReference>
<feature type="compositionally biased region" description="Polar residues" evidence="2">
    <location>
        <begin position="156"/>
        <end position="170"/>
    </location>
</feature>
<dbReference type="InterPro" id="IPR000477">
    <property type="entry name" value="RT_dom"/>
</dbReference>
<dbReference type="Proteomes" id="UP001562425">
    <property type="component" value="Unassembled WGS sequence"/>
</dbReference>
<evidence type="ECO:0000259" key="4">
    <source>
        <dbReference type="PROSITE" id="PS50879"/>
    </source>
</evidence>
<sequence length="1769" mass="197964">MGPGAFSMSKQPSMRPRNGDDEAAAYSEDAPVASAFSAILSSRNHQTAAPGSKLSSSNQFGTCSRTDLNILDATLTACRRSNQQSLAIVAEEVAATDLAPSLAHIQSPGKEYDGKARLNGQTQRPSNVKNGNWPVDGRITRAQMAKAKGKEKETLEGSTDSTQAEKLTTGTGSGGEVQPGRSQGSVPTVATTYAEATKATPQGTAVPTQQKNGETEARVVYLEPVDTEKGFPRHSLELARILSEKGFTAFGDIAQIGRFRFRVDLENAGAEGQLQALNLSNHNIRFLNPKKSKRTILFVKGVPEDFGEEELKDFTTTETEVLAVERVKKKVDETLVNTTSLRITVAGEKVPRLVKIYGCAFRCELYIFPIRQCQNCWRFGHSAKKCTSRHRCRICGRSHKETDCGEADRCSNCKGQHRASSKDCPERERRRNILETMKKKQVGYTEAESEFPKLTNRFADLPVDEEESDCNGTGKPVGQFRPRPRICSQPSEEQDQQEQRNAESAEAIRSGQRKENTECQCSTNPFRTTDFERFLDQLRKDFLAETRNHVWVQPLRLLLVQIGRRVHEVNSELDRDQLILEIGNNIQDIVERNTPNNSISRTAGSSNSGVMASQRRNEGWGGVGILVHESLEFEEIRMPQLLPVEVIGVKIIKGFDPVTFVSVYVPPNRELHKECVDNIKALFDTLEDMEGEIFVGGDFNGHHQSWDNNIKPCPKGILIHSLITSSNMVLLNKNKMATCLTTATRPSSTPDISFATPGLGRKATWEVVDEEFGSLHLCITTTICSKIPVFPKKTIKVNQGKAIQLLNQTDPDCFSDPEEMQNIFEECIEGASYVVNNKKANYLKKWWTEEIEAAYEIKREKLRNYNNKKTLSNQLELQKARALLKRLIRKAKREYNQKLTEQIDESTPSKQLWNIVKGLDVALTQSVSAKPEMTEEEGKAFLNHYYEGKFQETGSPESCTREELARFESPITANEILNTLKKKKKHSAPGEDGVSYAMIKELHLGLQLKICEMLNQVFLSEEIPERWRKVKVKPIPKQSGDPKLPSSRRPIALMNVSLKLINSVVKDRLNEIATTENLLPKLSFGFRKNCSASTCVNYVVNRIKEVKAEKGHVIGVFLDLSGAFDSVDLNILMSTLVAIGIPGKLISWMHAYLSRRTITLDTAGGQLTTTISEGLPQGCPGSPTNFNLYTIPLHDVEEEGCELVQFADDFAVLGSGKSLEEAFERVNKFLEQLAVVLDGLKLKLNVSKCAAVVFSNKNHEDLHIKIGQEEVAINNTHKYLGFTLDKMLIFRKHIEEVREKGASKLNIIKLLGRKNSGASPESLVKVGNALIRSKTEYGAAIYGGAATTNIQKIQTVHNSFLRYAMGYLKTTPIHVIQAETGQLPVKDRVELLALKEILKAKFHSNQLQPFIEKAINSDEDNGSFLTRVAIKHNDVVCQLQPKDPRVEKDLNQVDPTVRNKIKHKLFSEQKAKEEYSSFFWKQKFLQTKEEKYGGFKTLYTDGSKSGDGVAAAVYDDTDHEVFQAKMNENFSITNAELLGILYGVRMIKGKDYDKSVIMTDSRGACLTLLNGSLIKENYIAWDIWKELISALPKDIRIQWIPSHQEISGNERADESAVEARRGRQTEFNTLTLGDAIKLAEKEIWGAWTRKYREISTEKGATHFQYMNTPGRKLWSHGLNLNSKEKKILNRIRTGHTHTKERRHGWGWEADDLCADCGVQENLQHLLYDYTPRVKIADVEKAKKTFIEEVTDGFDAIGAGSAANSGSSSS</sequence>
<dbReference type="Gene3D" id="3.60.10.10">
    <property type="entry name" value="Endonuclease/exonuclease/phosphatase"/>
    <property type="match status" value="1"/>
</dbReference>
<dbReference type="InterPro" id="IPR005135">
    <property type="entry name" value="Endo/exonuclease/phosphatase"/>
</dbReference>
<dbReference type="PANTHER" id="PTHR19446">
    <property type="entry name" value="REVERSE TRANSCRIPTASES"/>
    <property type="match status" value="1"/>
</dbReference>
<keyword evidence="6" id="KW-1185">Reference proteome</keyword>
<dbReference type="PROSITE" id="PS50879">
    <property type="entry name" value="RNASE_H_1"/>
    <property type="match status" value="1"/>
</dbReference>
<dbReference type="Pfam" id="PF14529">
    <property type="entry name" value="Exo_endo_phos_2"/>
    <property type="match status" value="1"/>
</dbReference>
<organism evidence="5 6">
    <name type="scientific">Culex pipiens pipiens</name>
    <name type="common">Northern house mosquito</name>
    <dbReference type="NCBI Taxonomy" id="38569"/>
    <lineage>
        <taxon>Eukaryota</taxon>
        <taxon>Metazoa</taxon>
        <taxon>Ecdysozoa</taxon>
        <taxon>Arthropoda</taxon>
        <taxon>Hexapoda</taxon>
        <taxon>Insecta</taxon>
        <taxon>Pterygota</taxon>
        <taxon>Neoptera</taxon>
        <taxon>Endopterygota</taxon>
        <taxon>Diptera</taxon>
        <taxon>Nematocera</taxon>
        <taxon>Culicoidea</taxon>
        <taxon>Culicidae</taxon>
        <taxon>Culicinae</taxon>
        <taxon>Culicini</taxon>
        <taxon>Culex</taxon>
        <taxon>Culex</taxon>
    </lineage>
</organism>
<proteinExistence type="predicted"/>
<dbReference type="Gene3D" id="3.30.420.10">
    <property type="entry name" value="Ribonuclease H-like superfamily/Ribonuclease H"/>
    <property type="match status" value="1"/>
</dbReference>